<organism evidence="2 3">
    <name type="scientific">Klebsormidium nitens</name>
    <name type="common">Green alga</name>
    <name type="synonym">Ulothrix nitens</name>
    <dbReference type="NCBI Taxonomy" id="105231"/>
    <lineage>
        <taxon>Eukaryota</taxon>
        <taxon>Viridiplantae</taxon>
        <taxon>Streptophyta</taxon>
        <taxon>Klebsormidiophyceae</taxon>
        <taxon>Klebsormidiales</taxon>
        <taxon>Klebsormidiaceae</taxon>
        <taxon>Klebsormidium</taxon>
    </lineage>
</organism>
<proteinExistence type="predicted"/>
<dbReference type="Gene3D" id="1.20.1280.50">
    <property type="match status" value="1"/>
</dbReference>
<evidence type="ECO:0000313" key="3">
    <source>
        <dbReference type="Proteomes" id="UP000054558"/>
    </source>
</evidence>
<dbReference type="SUPFAM" id="SSF81383">
    <property type="entry name" value="F-box domain"/>
    <property type="match status" value="1"/>
</dbReference>
<evidence type="ECO:0000313" key="2">
    <source>
        <dbReference type="EMBL" id="GAQ79744.1"/>
    </source>
</evidence>
<accession>A0A1Y1HMB3</accession>
<dbReference type="InterPro" id="IPR053772">
    <property type="entry name" value="At1g61320/At1g61330-like"/>
</dbReference>
<dbReference type="InterPro" id="IPR001810">
    <property type="entry name" value="F-box_dom"/>
</dbReference>
<feature type="domain" description="F-box" evidence="1">
    <location>
        <begin position="37"/>
        <end position="74"/>
    </location>
</feature>
<reference evidence="2 3" key="1">
    <citation type="journal article" date="2014" name="Nat. Commun.">
        <title>Klebsormidium flaccidum genome reveals primary factors for plant terrestrial adaptation.</title>
        <authorList>
            <person name="Hori K."/>
            <person name="Maruyama F."/>
            <person name="Fujisawa T."/>
            <person name="Togashi T."/>
            <person name="Yamamoto N."/>
            <person name="Seo M."/>
            <person name="Sato S."/>
            <person name="Yamada T."/>
            <person name="Mori H."/>
            <person name="Tajima N."/>
            <person name="Moriyama T."/>
            <person name="Ikeuchi M."/>
            <person name="Watanabe M."/>
            <person name="Wada H."/>
            <person name="Kobayashi K."/>
            <person name="Saito M."/>
            <person name="Masuda T."/>
            <person name="Sasaki-Sekimoto Y."/>
            <person name="Mashiguchi K."/>
            <person name="Awai K."/>
            <person name="Shimojima M."/>
            <person name="Masuda S."/>
            <person name="Iwai M."/>
            <person name="Nobusawa T."/>
            <person name="Narise T."/>
            <person name="Kondo S."/>
            <person name="Saito H."/>
            <person name="Sato R."/>
            <person name="Murakawa M."/>
            <person name="Ihara Y."/>
            <person name="Oshima-Yamada Y."/>
            <person name="Ohtaka K."/>
            <person name="Satoh M."/>
            <person name="Sonobe K."/>
            <person name="Ishii M."/>
            <person name="Ohtani R."/>
            <person name="Kanamori-Sato M."/>
            <person name="Honoki R."/>
            <person name="Miyazaki D."/>
            <person name="Mochizuki H."/>
            <person name="Umetsu J."/>
            <person name="Higashi K."/>
            <person name="Shibata D."/>
            <person name="Kamiya Y."/>
            <person name="Sato N."/>
            <person name="Nakamura Y."/>
            <person name="Tabata S."/>
            <person name="Ida S."/>
            <person name="Kurokawa K."/>
            <person name="Ohta H."/>
        </authorList>
    </citation>
    <scope>NUCLEOTIDE SEQUENCE [LARGE SCALE GENOMIC DNA]</scope>
    <source>
        <strain evidence="2 3">NIES-2285</strain>
    </source>
</reference>
<dbReference type="InterPro" id="IPR036047">
    <property type="entry name" value="F-box-like_dom_sf"/>
</dbReference>
<gene>
    <name evidence="2" type="ORF">KFL_000370180</name>
</gene>
<dbReference type="PANTHER" id="PTHR34145">
    <property type="entry name" value="OS02G0105600 PROTEIN"/>
    <property type="match status" value="1"/>
</dbReference>
<dbReference type="AlphaFoldDB" id="A0A1Y1HMB3"/>
<sequence>MASPQAAPSASKRAPCARASAPIEPFNPPNNSCSSFGDLPPCMQQRIFSLLPTDAADILRASGVCRAWAAAADDALAAAPRVGFAVAIWGRRSLLSWLSSLSTVLNKCARLRDLEVSLACALPEPLEPVGIEVLLEGFLRQLATLSVVKTRLEGFALSLSGDLAQPTRGLDFVLAAAALKRLALTNVVIPAHGLNLRRTDRCAASLGALALTGVEIAADDLCALVAYLRGLEVLELCGTGAADLHVASEGLRVLRVSNHAVGVLDLKTPKLEDLRVEKGRANMGFTLCTEGKSKIRRLSITLQGLGYLRIFGELREVEAVTLSANCWDWTGNIASVLQNSPRLLHLALEAARDTPPDYPDIGNMLARMTTAAEPLDLFSFPGRFPRLVSLTLPLGMTEQMVLGARVSGDQSPQFAALESLEVAIWQPSAAHLRWLEGLVEAAPRLKRVAIAIVAKWDKALLHFSLRQCSAKACIEYLDDTGENLYTFFHGLCALQKRSPGVDIAWEKIE</sequence>
<protein>
    <recommendedName>
        <fullName evidence="1">F-box domain-containing protein</fullName>
    </recommendedName>
</protein>
<dbReference type="Pfam" id="PF12937">
    <property type="entry name" value="F-box-like"/>
    <property type="match status" value="1"/>
</dbReference>
<dbReference type="EMBL" id="DF236986">
    <property type="protein sequence ID" value="GAQ79744.1"/>
    <property type="molecule type" value="Genomic_DNA"/>
</dbReference>
<evidence type="ECO:0000259" key="1">
    <source>
        <dbReference type="Pfam" id="PF12937"/>
    </source>
</evidence>
<name>A0A1Y1HMB3_KLENI</name>
<dbReference type="InterPro" id="IPR032675">
    <property type="entry name" value="LRR_dom_sf"/>
</dbReference>
<dbReference type="Proteomes" id="UP000054558">
    <property type="component" value="Unassembled WGS sequence"/>
</dbReference>
<dbReference type="SUPFAM" id="SSF52047">
    <property type="entry name" value="RNI-like"/>
    <property type="match status" value="1"/>
</dbReference>
<keyword evidence="3" id="KW-1185">Reference proteome</keyword>
<dbReference type="Gene3D" id="3.80.10.10">
    <property type="entry name" value="Ribonuclease Inhibitor"/>
    <property type="match status" value="1"/>
</dbReference>